<dbReference type="RefSeq" id="WP_071658032.1">
    <property type="nucleotide sequence ID" value="NZ_MLCF01000120.1"/>
</dbReference>
<dbReference type="SMART" id="SM00812">
    <property type="entry name" value="Alpha_L_fucos"/>
    <property type="match status" value="1"/>
</dbReference>
<reference evidence="9 10" key="1">
    <citation type="submission" date="2016-10" db="EMBL/GenBank/DDBJ databases">
        <title>Genome sequence of Streptomyces gilvigriseus MUSC 26.</title>
        <authorList>
            <person name="Lee L.-H."/>
            <person name="Ser H.-L."/>
        </authorList>
    </citation>
    <scope>NUCLEOTIDE SEQUENCE [LARGE SCALE GENOMIC DNA]</scope>
    <source>
        <strain evidence="9 10">MUSC 26</strain>
    </source>
</reference>
<evidence type="ECO:0000256" key="5">
    <source>
        <dbReference type="ARBA" id="ARBA00022801"/>
    </source>
</evidence>
<organism evidence="9 10">
    <name type="scientific">Mangrovactinospora gilvigrisea</name>
    <dbReference type="NCBI Taxonomy" id="1428644"/>
    <lineage>
        <taxon>Bacteria</taxon>
        <taxon>Bacillati</taxon>
        <taxon>Actinomycetota</taxon>
        <taxon>Actinomycetes</taxon>
        <taxon>Kitasatosporales</taxon>
        <taxon>Streptomycetaceae</taxon>
        <taxon>Mangrovactinospora</taxon>
    </lineage>
</organism>
<dbReference type="GO" id="GO:0006004">
    <property type="term" value="P:fucose metabolic process"/>
    <property type="evidence" value="ECO:0007669"/>
    <property type="project" value="InterPro"/>
</dbReference>
<name>A0A1J7C349_9ACTN</name>
<dbReference type="InterPro" id="IPR006311">
    <property type="entry name" value="TAT_signal"/>
</dbReference>
<feature type="chain" id="PRO_5009643951" description="alpha-L-fucosidase" evidence="7">
    <location>
        <begin position="30"/>
        <end position="780"/>
    </location>
</feature>
<evidence type="ECO:0000313" key="10">
    <source>
        <dbReference type="Proteomes" id="UP000243342"/>
    </source>
</evidence>
<comment type="similarity">
    <text evidence="2">Belongs to the glycosyl hydrolase 29 family.</text>
</comment>
<dbReference type="Proteomes" id="UP000243342">
    <property type="component" value="Unassembled WGS sequence"/>
</dbReference>
<dbReference type="OrthoDB" id="5526311at2"/>
<comment type="function">
    <text evidence="1">Alpha-L-fucosidase is responsible for hydrolyzing the alpha-1,6-linked fucose joined to the reducing-end N-acetylglucosamine of the carbohydrate moieties of glycoproteins.</text>
</comment>
<dbReference type="PROSITE" id="PS51318">
    <property type="entry name" value="TAT"/>
    <property type="match status" value="1"/>
</dbReference>
<dbReference type="EMBL" id="MLCF01000120">
    <property type="protein sequence ID" value="OIV35984.1"/>
    <property type="molecule type" value="Genomic_DNA"/>
</dbReference>
<proteinExistence type="inferred from homology"/>
<evidence type="ECO:0000313" key="9">
    <source>
        <dbReference type="EMBL" id="OIV35984.1"/>
    </source>
</evidence>
<dbReference type="STRING" id="1428644.BIV57_18580"/>
<evidence type="ECO:0000256" key="2">
    <source>
        <dbReference type="ARBA" id="ARBA00007951"/>
    </source>
</evidence>
<evidence type="ECO:0000256" key="4">
    <source>
        <dbReference type="ARBA" id="ARBA00022729"/>
    </source>
</evidence>
<feature type="signal peptide" evidence="7">
    <location>
        <begin position="1"/>
        <end position="29"/>
    </location>
</feature>
<keyword evidence="5" id="KW-0378">Hydrolase</keyword>
<evidence type="ECO:0000256" key="1">
    <source>
        <dbReference type="ARBA" id="ARBA00004071"/>
    </source>
</evidence>
<dbReference type="AlphaFoldDB" id="A0A1J7C349"/>
<comment type="caution">
    <text evidence="9">The sequence shown here is derived from an EMBL/GenBank/DDBJ whole genome shotgun (WGS) entry which is preliminary data.</text>
</comment>
<keyword evidence="10" id="KW-1185">Reference proteome</keyword>
<gene>
    <name evidence="9" type="ORF">BIV57_18580</name>
</gene>
<dbReference type="Gene3D" id="3.20.20.80">
    <property type="entry name" value="Glycosidases"/>
    <property type="match status" value="1"/>
</dbReference>
<dbReference type="InterPro" id="IPR016286">
    <property type="entry name" value="FUC_metazoa-typ"/>
</dbReference>
<evidence type="ECO:0000256" key="3">
    <source>
        <dbReference type="ARBA" id="ARBA00012662"/>
    </source>
</evidence>
<feature type="domain" description="Glycoside hydrolase family 29 N-terminal" evidence="8">
    <location>
        <begin position="336"/>
        <end position="683"/>
    </location>
</feature>
<dbReference type="Pfam" id="PF01120">
    <property type="entry name" value="Alpha_L_fucos"/>
    <property type="match status" value="1"/>
</dbReference>
<dbReference type="GO" id="GO:0004560">
    <property type="term" value="F:alpha-L-fucosidase activity"/>
    <property type="evidence" value="ECO:0007669"/>
    <property type="project" value="InterPro"/>
</dbReference>
<dbReference type="InterPro" id="IPR000933">
    <property type="entry name" value="Glyco_hydro_29"/>
</dbReference>
<dbReference type="InterPro" id="IPR017853">
    <property type="entry name" value="GH"/>
</dbReference>
<sequence>MSTYRRRTVLATAAAAGTAAALGTPRASAQAGGGWQPPADPVTVDLGALFDNDGIATAPARDGNFDGSGYAFPGEQLPAAGTTTVAGTPYLFPSDAAGARNNLVANGQRIPLPQGGYYAASLLTAGSYGNGGGTVTVSYADGSTTTGSFAAPDWYQAGAGAPLHTAFRYAPNGQRDDNPVGISVSEVWMDPSRQAVALTLPPGNPAQANETASHIFALTLRPAARGRSLALTGARSTTSLLGPRAWQSVEATVTNSGTVAVTPGDRLRVLVDAPHLATAAPAEIQRLEPGEQARVRIAVRTTDGTAAGTSVTGTVLARAGSTTAASQRTALTVGIPRFQPTDASLATHQAPYWFQDAKFGIFIHWGVYSVPAWAPVGGTYAEWYWNSMQSTGGPTYTYHAQKYGESFAYDDFIPSYTAAKFDPRAWVELFAKAGARYYVLTSKHHEGFANWDSAVSGRCAGKLGPHRDLVKELFEASRRHTPQLKNGLYYSLPEWFNPDNPWMGHAPRNPYTLQPVPYTGYTAGRDYVSQYQTPQVMELIHGYAPDILWFDIGGANDSLHTVSELYNSAYFPSGAAPKDVAVDDRGGIAHHDFTTPEYTTYHSTVTAKWESSRGLDPHSYGYNSATPDDQYMTAEAAVQLLVDIVSKNGNLLLDIGPRGDGTIPQVMADRLTQIGAWLDVNGEAIFDTTYWSRTPEEGADLRFTLRPDRAFYIFSLARPGSSLAVSSPVPIPAGARITLLGWNGPALAWSRGGDGVLRIDVPARAADSGQYAWCFKISTS</sequence>
<accession>A0A1J7C349</accession>
<keyword evidence="6" id="KW-0326">Glycosidase</keyword>
<dbReference type="PANTHER" id="PTHR10030">
    <property type="entry name" value="ALPHA-L-FUCOSIDASE"/>
    <property type="match status" value="1"/>
</dbReference>
<dbReference type="InterPro" id="IPR057739">
    <property type="entry name" value="Glyco_hydro_29_N"/>
</dbReference>
<keyword evidence="4 7" id="KW-0732">Signal</keyword>
<dbReference type="PRINTS" id="PR00741">
    <property type="entry name" value="GLHYDRLASE29"/>
</dbReference>
<dbReference type="SUPFAM" id="SSF51445">
    <property type="entry name" value="(Trans)glycosidases"/>
    <property type="match status" value="1"/>
</dbReference>
<evidence type="ECO:0000256" key="6">
    <source>
        <dbReference type="ARBA" id="ARBA00023295"/>
    </source>
</evidence>
<dbReference type="EC" id="3.2.1.51" evidence="3"/>
<dbReference type="GO" id="GO:0016139">
    <property type="term" value="P:glycoside catabolic process"/>
    <property type="evidence" value="ECO:0007669"/>
    <property type="project" value="TreeGrafter"/>
</dbReference>
<protein>
    <recommendedName>
        <fullName evidence="3">alpha-L-fucosidase</fullName>
        <ecNumber evidence="3">3.2.1.51</ecNumber>
    </recommendedName>
</protein>
<evidence type="ECO:0000256" key="7">
    <source>
        <dbReference type="SAM" id="SignalP"/>
    </source>
</evidence>
<evidence type="ECO:0000259" key="8">
    <source>
        <dbReference type="Pfam" id="PF01120"/>
    </source>
</evidence>
<dbReference type="GO" id="GO:0005764">
    <property type="term" value="C:lysosome"/>
    <property type="evidence" value="ECO:0007669"/>
    <property type="project" value="TreeGrafter"/>
</dbReference>
<dbReference type="PANTHER" id="PTHR10030:SF37">
    <property type="entry name" value="ALPHA-L-FUCOSIDASE-RELATED"/>
    <property type="match status" value="1"/>
</dbReference>